<dbReference type="InterPro" id="IPR001680">
    <property type="entry name" value="WD40_rpt"/>
</dbReference>
<dbReference type="EMBL" id="ML213600">
    <property type="protein sequence ID" value="TFK39244.1"/>
    <property type="molecule type" value="Genomic_DNA"/>
</dbReference>
<keyword evidence="5" id="KW-0677">Repeat</keyword>
<dbReference type="GO" id="GO:0051028">
    <property type="term" value="P:mRNA transport"/>
    <property type="evidence" value="ECO:0007669"/>
    <property type="project" value="UniProtKB-KW"/>
</dbReference>
<protein>
    <submittedName>
        <fullName evidence="13">WD40-repeat-containing domain protein</fullName>
    </submittedName>
</protein>
<evidence type="ECO:0000256" key="4">
    <source>
        <dbReference type="ARBA" id="ARBA00022574"/>
    </source>
</evidence>
<keyword evidence="6" id="KW-0509">mRNA transport</keyword>
<dbReference type="PROSITE" id="PS50294">
    <property type="entry name" value="WD_REPEATS_REGION"/>
    <property type="match status" value="2"/>
</dbReference>
<evidence type="ECO:0000256" key="12">
    <source>
        <dbReference type="SAM" id="MobiDB-lite"/>
    </source>
</evidence>
<evidence type="ECO:0000256" key="7">
    <source>
        <dbReference type="ARBA" id="ARBA00022927"/>
    </source>
</evidence>
<keyword evidence="10" id="KW-0539">Nucleus</keyword>
<evidence type="ECO:0000256" key="1">
    <source>
        <dbReference type="ARBA" id="ARBA00004567"/>
    </source>
</evidence>
<evidence type="ECO:0000256" key="6">
    <source>
        <dbReference type="ARBA" id="ARBA00022816"/>
    </source>
</evidence>
<dbReference type="InterPro" id="IPR036322">
    <property type="entry name" value="WD40_repeat_dom_sf"/>
</dbReference>
<dbReference type="GO" id="GO:0035859">
    <property type="term" value="C:Seh1-associated complex"/>
    <property type="evidence" value="ECO:0007669"/>
    <property type="project" value="TreeGrafter"/>
</dbReference>
<dbReference type="GO" id="GO:0031080">
    <property type="term" value="C:nuclear pore outer ring"/>
    <property type="evidence" value="ECO:0007669"/>
    <property type="project" value="TreeGrafter"/>
</dbReference>
<feature type="compositionally biased region" description="Polar residues" evidence="12">
    <location>
        <begin position="96"/>
        <end position="115"/>
    </location>
</feature>
<feature type="repeat" description="WD" evidence="11">
    <location>
        <begin position="54"/>
        <end position="88"/>
    </location>
</feature>
<keyword evidence="14" id="KW-1185">Reference proteome</keyword>
<dbReference type="GO" id="GO:1904263">
    <property type="term" value="P:positive regulation of TORC1 signaling"/>
    <property type="evidence" value="ECO:0007669"/>
    <property type="project" value="TreeGrafter"/>
</dbReference>
<evidence type="ECO:0000256" key="3">
    <source>
        <dbReference type="ARBA" id="ARBA00022448"/>
    </source>
</evidence>
<gene>
    <name evidence="13" type="ORF">BDQ12DRAFT_629793</name>
</gene>
<dbReference type="InterPro" id="IPR020472">
    <property type="entry name" value="WD40_PAC1"/>
</dbReference>
<evidence type="ECO:0000256" key="10">
    <source>
        <dbReference type="ARBA" id="ARBA00023242"/>
    </source>
</evidence>
<feature type="repeat" description="WD" evidence="11">
    <location>
        <begin position="8"/>
        <end position="49"/>
    </location>
</feature>
<dbReference type="OrthoDB" id="5566198at2759"/>
<keyword evidence="4 11" id="KW-0853">WD repeat</keyword>
<dbReference type="SUPFAM" id="SSF50978">
    <property type="entry name" value="WD40 repeat-like"/>
    <property type="match status" value="1"/>
</dbReference>
<dbReference type="InterPro" id="IPR015943">
    <property type="entry name" value="WD40/YVTN_repeat-like_dom_sf"/>
</dbReference>
<feature type="compositionally biased region" description="Low complexity" evidence="12">
    <location>
        <begin position="286"/>
        <end position="299"/>
    </location>
</feature>
<sequence length="444" mass="47940">MIQTGLIQNAHSDLVTDASYDFYGLHLATCSLDQRIKIWQLDESNGTWSVVDDWKAHDAAVSKLSWAHPEFGSIIASGSFDRTVKIWEQASPMAQAESNVNGNNGAQPSSGPSNSRWIERAVLPDARGTVRSVEFAPHHFGLKLATIASDNHLRVYECLEQPSLTTWQMTEEIDVQSIPTAASPGFLSRTHSVALATPTQTNATLDGASASLVAQALQQGLQQGAGSTSQRPGLGNREADGGWCISWCKDRYWGEVIAAGSGTSGVIKIIQLTPSRRPSTILTLDPSPSNTANTSSSASINHMQAAEPDSRTQEKFSITSVAWAPSCGRSYHLIATGGRDGKVRIWKVKPGEESAEDVREGESEEGRWTASVVADFDQHKSAVGRVEWNITGTVLSSAGNDGRIRLWKATSGNVWRPAGSIGVEQTEEQDQSQHAENKDVDMES</sequence>
<dbReference type="PROSITE" id="PS50082">
    <property type="entry name" value="WD_REPEATS_2"/>
    <property type="match status" value="4"/>
</dbReference>
<accession>A0A5C3M1H5</accession>
<keyword evidence="7" id="KW-0653">Protein transport</keyword>
<reference evidence="13 14" key="1">
    <citation type="journal article" date="2019" name="Nat. Ecol. Evol.">
        <title>Megaphylogeny resolves global patterns of mushroom evolution.</title>
        <authorList>
            <person name="Varga T."/>
            <person name="Krizsan K."/>
            <person name="Foldi C."/>
            <person name="Dima B."/>
            <person name="Sanchez-Garcia M."/>
            <person name="Sanchez-Ramirez S."/>
            <person name="Szollosi G.J."/>
            <person name="Szarkandi J.G."/>
            <person name="Papp V."/>
            <person name="Albert L."/>
            <person name="Andreopoulos W."/>
            <person name="Angelini C."/>
            <person name="Antonin V."/>
            <person name="Barry K.W."/>
            <person name="Bougher N.L."/>
            <person name="Buchanan P."/>
            <person name="Buyck B."/>
            <person name="Bense V."/>
            <person name="Catcheside P."/>
            <person name="Chovatia M."/>
            <person name="Cooper J."/>
            <person name="Damon W."/>
            <person name="Desjardin D."/>
            <person name="Finy P."/>
            <person name="Geml J."/>
            <person name="Haridas S."/>
            <person name="Hughes K."/>
            <person name="Justo A."/>
            <person name="Karasinski D."/>
            <person name="Kautmanova I."/>
            <person name="Kiss B."/>
            <person name="Kocsube S."/>
            <person name="Kotiranta H."/>
            <person name="LaButti K.M."/>
            <person name="Lechner B.E."/>
            <person name="Liimatainen K."/>
            <person name="Lipzen A."/>
            <person name="Lukacs Z."/>
            <person name="Mihaltcheva S."/>
            <person name="Morgado L.N."/>
            <person name="Niskanen T."/>
            <person name="Noordeloos M.E."/>
            <person name="Ohm R.A."/>
            <person name="Ortiz-Santana B."/>
            <person name="Ovrebo C."/>
            <person name="Racz N."/>
            <person name="Riley R."/>
            <person name="Savchenko A."/>
            <person name="Shiryaev A."/>
            <person name="Soop K."/>
            <person name="Spirin V."/>
            <person name="Szebenyi C."/>
            <person name="Tomsovsky M."/>
            <person name="Tulloss R.E."/>
            <person name="Uehling J."/>
            <person name="Grigoriev I.V."/>
            <person name="Vagvolgyi C."/>
            <person name="Papp T."/>
            <person name="Martin F.M."/>
            <person name="Miettinen O."/>
            <person name="Hibbett D.S."/>
            <person name="Nagy L.G."/>
        </authorList>
    </citation>
    <scope>NUCLEOTIDE SEQUENCE [LARGE SCALE GENOMIC DNA]</scope>
    <source>
        <strain evidence="13 14">CBS 166.37</strain>
    </source>
</reference>
<dbReference type="PANTHER" id="PTHR11024">
    <property type="entry name" value="NUCLEAR PORE COMPLEX PROTEIN SEC13 / SEH1 FAMILY MEMBER"/>
    <property type="match status" value="1"/>
</dbReference>
<dbReference type="PANTHER" id="PTHR11024:SF3">
    <property type="entry name" value="NUCLEOPORIN SEH1"/>
    <property type="match status" value="1"/>
</dbReference>
<keyword evidence="9" id="KW-0906">Nuclear pore complex</keyword>
<evidence type="ECO:0000256" key="2">
    <source>
        <dbReference type="ARBA" id="ARBA00010102"/>
    </source>
</evidence>
<dbReference type="Proteomes" id="UP000308652">
    <property type="component" value="Unassembled WGS sequence"/>
</dbReference>
<dbReference type="Gene3D" id="2.130.10.10">
    <property type="entry name" value="YVTN repeat-like/Quinoprotein amine dehydrogenase"/>
    <property type="match status" value="1"/>
</dbReference>
<dbReference type="Pfam" id="PF00400">
    <property type="entry name" value="WD40"/>
    <property type="match status" value="4"/>
</dbReference>
<evidence type="ECO:0000313" key="14">
    <source>
        <dbReference type="Proteomes" id="UP000308652"/>
    </source>
</evidence>
<keyword evidence="8" id="KW-0811">Translocation</keyword>
<feature type="compositionally biased region" description="Basic and acidic residues" evidence="12">
    <location>
        <begin position="431"/>
        <end position="444"/>
    </location>
</feature>
<keyword evidence="3" id="KW-0813">Transport</keyword>
<dbReference type="GO" id="GO:0005198">
    <property type="term" value="F:structural molecule activity"/>
    <property type="evidence" value="ECO:0007669"/>
    <property type="project" value="InterPro"/>
</dbReference>
<dbReference type="STRING" id="68775.A0A5C3M1H5"/>
<feature type="repeat" description="WD" evidence="11">
    <location>
        <begin position="376"/>
        <end position="417"/>
    </location>
</feature>
<dbReference type="SMART" id="SM00320">
    <property type="entry name" value="WD40"/>
    <property type="match status" value="5"/>
</dbReference>
<evidence type="ECO:0000313" key="13">
    <source>
        <dbReference type="EMBL" id="TFK39244.1"/>
    </source>
</evidence>
<evidence type="ECO:0000256" key="11">
    <source>
        <dbReference type="PROSITE-ProRule" id="PRU00221"/>
    </source>
</evidence>
<organism evidence="13 14">
    <name type="scientific">Crucibulum laeve</name>
    <dbReference type="NCBI Taxonomy" id="68775"/>
    <lineage>
        <taxon>Eukaryota</taxon>
        <taxon>Fungi</taxon>
        <taxon>Dikarya</taxon>
        <taxon>Basidiomycota</taxon>
        <taxon>Agaricomycotina</taxon>
        <taxon>Agaricomycetes</taxon>
        <taxon>Agaricomycetidae</taxon>
        <taxon>Agaricales</taxon>
        <taxon>Agaricineae</taxon>
        <taxon>Nidulariaceae</taxon>
        <taxon>Crucibulum</taxon>
    </lineage>
</organism>
<dbReference type="InterPro" id="IPR037363">
    <property type="entry name" value="Sec13/Seh1_fam"/>
</dbReference>
<feature type="repeat" description="WD" evidence="11">
    <location>
        <begin position="311"/>
        <end position="356"/>
    </location>
</feature>
<name>A0A5C3M1H5_9AGAR</name>
<feature type="region of interest" description="Disordered" evidence="12">
    <location>
        <begin position="94"/>
        <end position="115"/>
    </location>
</feature>
<feature type="region of interest" description="Disordered" evidence="12">
    <location>
        <begin position="280"/>
        <end position="313"/>
    </location>
</feature>
<dbReference type="PRINTS" id="PR00320">
    <property type="entry name" value="GPROTEINBRPT"/>
</dbReference>
<dbReference type="AlphaFoldDB" id="A0A5C3M1H5"/>
<evidence type="ECO:0000256" key="8">
    <source>
        <dbReference type="ARBA" id="ARBA00023010"/>
    </source>
</evidence>
<dbReference type="GO" id="GO:0034198">
    <property type="term" value="P:cellular response to amino acid starvation"/>
    <property type="evidence" value="ECO:0007669"/>
    <property type="project" value="TreeGrafter"/>
</dbReference>
<feature type="region of interest" description="Disordered" evidence="12">
    <location>
        <begin position="417"/>
        <end position="444"/>
    </location>
</feature>
<dbReference type="GO" id="GO:0015031">
    <property type="term" value="P:protein transport"/>
    <property type="evidence" value="ECO:0007669"/>
    <property type="project" value="UniProtKB-KW"/>
</dbReference>
<evidence type="ECO:0000256" key="9">
    <source>
        <dbReference type="ARBA" id="ARBA00023132"/>
    </source>
</evidence>
<comment type="subcellular location">
    <subcellularLocation>
        <location evidence="1">Nucleus</location>
        <location evidence="1">Nuclear pore complex</location>
    </subcellularLocation>
</comment>
<evidence type="ECO:0000256" key="5">
    <source>
        <dbReference type="ARBA" id="ARBA00022737"/>
    </source>
</evidence>
<comment type="similarity">
    <text evidence="2">Belongs to the WD repeat SEC13 family.</text>
</comment>
<proteinExistence type="inferred from homology"/>